<evidence type="ECO:0000313" key="2">
    <source>
        <dbReference type="EMBL" id="KGR74329.1"/>
    </source>
</evidence>
<evidence type="ECO:0000256" key="1">
    <source>
        <dbReference type="SAM" id="Phobius"/>
    </source>
</evidence>
<reference evidence="2 3" key="1">
    <citation type="submission" date="2014-02" db="EMBL/GenBank/DDBJ databases">
        <title>Draft genome sequence of Lysinibacillus manganicus DSM 26584T.</title>
        <authorList>
            <person name="Zhang F."/>
            <person name="Wang G."/>
            <person name="Zhang L."/>
        </authorList>
    </citation>
    <scope>NUCLEOTIDE SEQUENCE [LARGE SCALE GENOMIC DNA]</scope>
    <source>
        <strain evidence="2 3">DSM 26584</strain>
    </source>
</reference>
<keyword evidence="3" id="KW-1185">Reference proteome</keyword>
<dbReference type="RefSeq" id="WP_036190054.1">
    <property type="nucleotide sequence ID" value="NZ_AVDA01000037.1"/>
</dbReference>
<protein>
    <submittedName>
        <fullName evidence="2">Uncharacterized protein</fullName>
    </submittedName>
</protein>
<dbReference type="EMBL" id="JPVN01000037">
    <property type="protein sequence ID" value="KGR74329.1"/>
    <property type="molecule type" value="Genomic_DNA"/>
</dbReference>
<dbReference type="OrthoDB" id="9945526at2"/>
<keyword evidence="1" id="KW-1133">Transmembrane helix</keyword>
<dbReference type="Proteomes" id="UP000030416">
    <property type="component" value="Unassembled WGS sequence"/>
</dbReference>
<organism evidence="2 3">
    <name type="scientific">Ureibacillus manganicus DSM 26584</name>
    <dbReference type="NCBI Taxonomy" id="1384049"/>
    <lineage>
        <taxon>Bacteria</taxon>
        <taxon>Bacillati</taxon>
        <taxon>Bacillota</taxon>
        <taxon>Bacilli</taxon>
        <taxon>Bacillales</taxon>
        <taxon>Caryophanaceae</taxon>
        <taxon>Ureibacillus</taxon>
    </lineage>
</organism>
<feature type="transmembrane region" description="Helical" evidence="1">
    <location>
        <begin position="6"/>
        <end position="23"/>
    </location>
</feature>
<proteinExistence type="predicted"/>
<evidence type="ECO:0000313" key="3">
    <source>
        <dbReference type="Proteomes" id="UP000030416"/>
    </source>
</evidence>
<feature type="transmembrane region" description="Helical" evidence="1">
    <location>
        <begin position="74"/>
        <end position="99"/>
    </location>
</feature>
<name>A0A0A3HPN0_9BACL</name>
<accession>A0A0A3HPN0</accession>
<comment type="caution">
    <text evidence="2">The sequence shown here is derived from an EMBL/GenBank/DDBJ whole genome shotgun (WGS) entry which is preliminary data.</text>
</comment>
<feature type="transmembrane region" description="Helical" evidence="1">
    <location>
        <begin position="35"/>
        <end position="62"/>
    </location>
</feature>
<gene>
    <name evidence="2" type="ORF">CD29_18860</name>
</gene>
<keyword evidence="1" id="KW-0472">Membrane</keyword>
<dbReference type="AlphaFoldDB" id="A0A0A3HPN0"/>
<keyword evidence="1" id="KW-0812">Transmembrane</keyword>
<sequence length="111" mass="12913">MLFLPSVFISTFVLYILNLLFIIKKEIRHFKIWKIILLVFNIAALIFNGILIYYFTVFVILINSDVFAFLRDNVVVNLLFIGLVLFFIVCNIVLSVFVIRKKPGKENSPNP</sequence>